<feature type="region of interest" description="Disordered" evidence="17">
    <location>
        <begin position="421"/>
        <end position="440"/>
    </location>
</feature>
<dbReference type="GO" id="GO:0005525">
    <property type="term" value="F:GTP binding"/>
    <property type="evidence" value="ECO:0007669"/>
    <property type="project" value="UniProtKB-KW"/>
</dbReference>
<organism evidence="19 20">
    <name type="scientific">Amborella trichopoda</name>
    <dbReference type="NCBI Taxonomy" id="13333"/>
    <lineage>
        <taxon>Eukaryota</taxon>
        <taxon>Viridiplantae</taxon>
        <taxon>Streptophyta</taxon>
        <taxon>Embryophyta</taxon>
        <taxon>Tracheophyta</taxon>
        <taxon>Spermatophyta</taxon>
        <taxon>Magnoliopsida</taxon>
        <taxon>Amborellales</taxon>
        <taxon>Amborellaceae</taxon>
        <taxon>Amborella</taxon>
    </lineage>
</organism>
<feature type="compositionally biased region" description="Acidic residues" evidence="17">
    <location>
        <begin position="34"/>
        <end position="45"/>
    </location>
</feature>
<dbReference type="PANTHER" id="PTHR10903">
    <property type="entry name" value="GTPASE, IMAP FAMILY MEMBER-RELATED"/>
    <property type="match status" value="1"/>
</dbReference>
<evidence type="ECO:0000256" key="13">
    <source>
        <dbReference type="ARBA" id="ARBA00023134"/>
    </source>
</evidence>
<dbReference type="InterPro" id="IPR024283">
    <property type="entry name" value="TOC159_MAD"/>
</dbReference>
<feature type="compositionally biased region" description="Acidic residues" evidence="17">
    <location>
        <begin position="74"/>
        <end position="92"/>
    </location>
</feature>
<reference evidence="20" key="1">
    <citation type="journal article" date="2013" name="Science">
        <title>The Amborella genome and the evolution of flowering plants.</title>
        <authorList>
            <consortium name="Amborella Genome Project"/>
        </authorList>
    </citation>
    <scope>NUCLEOTIDE SEQUENCE [LARGE SCALE GENOMIC DNA]</scope>
</reference>
<evidence type="ECO:0000256" key="6">
    <source>
        <dbReference type="ARBA" id="ARBA00022723"/>
    </source>
</evidence>
<feature type="compositionally biased region" description="Basic and acidic residues" evidence="17">
    <location>
        <begin position="178"/>
        <end position="188"/>
    </location>
</feature>
<evidence type="ECO:0000256" key="10">
    <source>
        <dbReference type="ARBA" id="ARBA00022842"/>
    </source>
</evidence>
<keyword evidence="12" id="KW-1133">Transmembrane helix</keyword>
<feature type="compositionally biased region" description="Basic and acidic residues" evidence="17">
    <location>
        <begin position="521"/>
        <end position="542"/>
    </location>
</feature>
<feature type="compositionally biased region" description="Polar residues" evidence="17">
    <location>
        <begin position="224"/>
        <end position="234"/>
    </location>
</feature>
<keyword evidence="2" id="KW-0813">Transport</keyword>
<dbReference type="SUPFAM" id="SSF52540">
    <property type="entry name" value="P-loop containing nucleoside triphosphate hydrolases"/>
    <property type="match status" value="1"/>
</dbReference>
<feature type="region of interest" description="Disordered" evidence="17">
    <location>
        <begin position="452"/>
        <end position="475"/>
    </location>
</feature>
<evidence type="ECO:0000313" key="20">
    <source>
        <dbReference type="Proteomes" id="UP000017836"/>
    </source>
</evidence>
<feature type="region of interest" description="Disordered" evidence="17">
    <location>
        <begin position="650"/>
        <end position="687"/>
    </location>
</feature>
<feature type="region of interest" description="Disordered" evidence="17">
    <location>
        <begin position="513"/>
        <end position="556"/>
    </location>
</feature>
<evidence type="ECO:0000256" key="1">
    <source>
        <dbReference type="ARBA" id="ARBA00001946"/>
    </source>
</evidence>
<dbReference type="eggNOG" id="ENOG502QR60">
    <property type="taxonomic scope" value="Eukaryota"/>
</dbReference>
<sequence length="1427" mass="153922">MEAQGLPPLSKPKGTLTATSGSSYPIRAPPSLDSDIDENIIEDSNDNSNNSTNALMMGNKIGNSNVNNGGSSDSGDDIEEDSFLSGEDDFDTASERPFVADPDDETLELEMEDEEFETPFLGDSGEEKVRAGVVPSGSKNPGVLMPVAQVSGEDEDEGLGEGESEEDDGYSSSVRVPKVAEVDREKGVSDSLVSDEVTGKRQLGSSPLASETIDEPKTGVPEVENSTVLGPSSQKEVEPGKTEVSAIGSDEQSQFEDNEKSETSESVGLAPKATVQEVDRTGGSTTSNESNVKSDVGDNSVVEVSGLEATEQKTGDGEAEKAVGSSTVSGGVAELEKSPVVESSQPEVSQLETGVEEGRSNGVLTGGSDRKLEVEVDSKTGTVDSGEADDKTDVAEVNNEPCENPVTEAKPQVITLVSESNEMKAKNEEPSVESSVEAESKNCDAIVRGNASKTGVTLNPDAQEETIDTEPNHEKGTICPILEAINSENSNASVAEVIHKTKAVDLSLTAREGGFGDTEAEGEKSVSESKLKSSRSNEHSYSDVDEVEASEASEPLVQNMEEEIKMILLKDYINSEYQNPTLPPNTLAAETAQQIVNEMEKNSSMYLQKMDDRVVSESDEEVETDEEEQDGKEELFDSAALAALLKAASSGGTSDNTITISPSDAPRLFSSDPPAGLGSSMPSLRPTPRQNRPNIFTQAEVAALGDQDTTMDEEEKKLHEKIQNIRVKFLRLVHRLGHSSEDVVAAQVLYRLGLAEGIKRGWHGRRGVGLEAAKQEAKQLETDGGSPLDFSCTILVLGKTGVGKSATINSIFGETKARTNAFEPSTPTVREINGVLNGVKVKIIDSPGLMPSVMDQSANKKVLLSIKKFTKRCPPDIVLYVDRLDTQSRDYNDLPLLRSITSTLGASIWFNAIVALTHAACAPPDGANGAPLSYEVFVAQRSHVVQHSIRQAAGDMRLMNPVSLVENHPSCRKNREGHKVLPNGQAWRPQLLVLCYSSKILSEANALLKLQDSSPGKLFGLRIRSPPLPFLLSSLLQSRPHPKLATDQGGDNGDSDIDLDDISDSDQEGDEDEYDQLPPFKPLKKAQLAKLSKDQRKAYFEEFDYRVRLLQRRQWKEELQQIKKAKKRASAGESIVSEFPNEDYDVGPAAVPVPLPDMVLPPSFDGDNAGYRYRFLEPSSHLLSRPVLDTHGWDHDCGYDGVSLEETLAILNKFPAALSVQITKDKREFNIHLDSSVSAKHGEHGSSMAGFDIQTVGKQLAYIFRGETRFKNFYKNRTGAGFSVTILGDTIATGLKIEDRLPIGKRLNLVGSAGGVQAGSDLACGANLEVRLREGDYPIGQDQATLGLSLMRWRGDLALGANLQSQFSIGRNTKMAARVGLNNKMTGQITIRTSSSEQVQIALFGIIPLAALLFRSLWGGRESQFGR</sequence>
<keyword evidence="8" id="KW-0378">Hydrolase</keyword>
<feature type="compositionally biased region" description="Basic and acidic residues" evidence="17">
    <location>
        <begin position="368"/>
        <end position="378"/>
    </location>
</feature>
<keyword evidence="7" id="KW-0547">Nucleotide-binding</keyword>
<feature type="compositionally biased region" description="Low complexity" evidence="17">
    <location>
        <begin position="340"/>
        <end position="350"/>
    </location>
</feature>
<keyword evidence="6" id="KW-0479">Metal-binding</keyword>
<dbReference type="InterPro" id="IPR005690">
    <property type="entry name" value="Toc86_159"/>
</dbReference>
<dbReference type="NCBIfam" id="TIGR00993">
    <property type="entry name" value="3a0901s04IAP86"/>
    <property type="match status" value="1"/>
</dbReference>
<gene>
    <name evidence="19" type="ORF">AMTR_s00045p00209230</name>
</gene>
<keyword evidence="10" id="KW-0460">Magnesium</keyword>
<keyword evidence="20" id="KW-1185">Reference proteome</keyword>
<dbReference type="PROSITE" id="PS51720">
    <property type="entry name" value="G_AIG1"/>
    <property type="match status" value="1"/>
</dbReference>
<dbReference type="KEGG" id="atr:18430309"/>
<dbReference type="GO" id="GO:0046872">
    <property type="term" value="F:metal ion binding"/>
    <property type="evidence" value="ECO:0007669"/>
    <property type="project" value="UniProtKB-KW"/>
</dbReference>
<feature type="region of interest" description="Disordered" evidence="17">
    <location>
        <begin position="1041"/>
        <end position="1079"/>
    </location>
</feature>
<dbReference type="GO" id="GO:0009707">
    <property type="term" value="C:chloroplast outer membrane"/>
    <property type="evidence" value="ECO:0000318"/>
    <property type="project" value="GO_Central"/>
</dbReference>
<name>W1P3S0_AMBTC</name>
<evidence type="ECO:0000256" key="4">
    <source>
        <dbReference type="ARBA" id="ARBA00022640"/>
    </source>
</evidence>
<keyword evidence="9" id="KW-1002">Plastid outer membrane</keyword>
<evidence type="ECO:0000256" key="11">
    <source>
        <dbReference type="ARBA" id="ARBA00022927"/>
    </source>
</evidence>
<dbReference type="OrthoDB" id="8954335at2759"/>
<dbReference type="CDD" id="cd01853">
    <property type="entry name" value="Toc34_like"/>
    <property type="match status" value="1"/>
</dbReference>
<dbReference type="EMBL" id="KI394661">
    <property type="protein sequence ID" value="ERN02206.1"/>
    <property type="molecule type" value="Genomic_DNA"/>
</dbReference>
<evidence type="ECO:0000256" key="12">
    <source>
        <dbReference type="ARBA" id="ARBA00022989"/>
    </source>
</evidence>
<dbReference type="InterPro" id="IPR027417">
    <property type="entry name" value="P-loop_NTPase"/>
</dbReference>
<dbReference type="Gramene" id="ERN02206">
    <property type="protein sequence ID" value="ERN02206"/>
    <property type="gene ID" value="AMTR_s00045p00209230"/>
</dbReference>
<dbReference type="HOGENOM" id="CLU_003856_1_0_1"/>
<feature type="domain" description="AIG1-type G" evidence="18">
    <location>
        <begin position="789"/>
        <end position="1018"/>
    </location>
</feature>
<evidence type="ECO:0000256" key="5">
    <source>
        <dbReference type="ARBA" id="ARBA00022692"/>
    </source>
</evidence>
<keyword evidence="5" id="KW-0812">Transmembrane</keyword>
<keyword evidence="14" id="KW-0472">Membrane</keyword>
<evidence type="ECO:0000256" key="8">
    <source>
        <dbReference type="ARBA" id="ARBA00022801"/>
    </source>
</evidence>
<dbReference type="InterPro" id="IPR006703">
    <property type="entry name" value="G_AIG1"/>
</dbReference>
<feature type="compositionally biased region" description="Acidic residues" evidence="17">
    <location>
        <begin position="101"/>
        <end position="117"/>
    </location>
</feature>
<evidence type="ECO:0000256" key="14">
    <source>
        <dbReference type="ARBA" id="ARBA00023136"/>
    </source>
</evidence>
<feature type="compositionally biased region" description="Polar residues" evidence="17">
    <location>
        <begin position="282"/>
        <end position="293"/>
    </location>
</feature>
<dbReference type="STRING" id="13333.W1P3S0"/>
<comment type="similarity">
    <text evidence="16">Belongs to the TRAFAC class TrmE-Era-EngA-EngB-Septin-like GTPase superfamily. AIG1/Toc34/Toc159-like paraseptin GTPase family. TOC159 subfamily.</text>
</comment>
<feature type="compositionally biased region" description="Polar residues" evidence="17">
    <location>
        <begin position="651"/>
        <end position="662"/>
    </location>
</feature>
<dbReference type="GO" id="GO:0003924">
    <property type="term" value="F:GTPase activity"/>
    <property type="evidence" value="ECO:0000318"/>
    <property type="project" value="GO_Central"/>
</dbReference>
<dbReference type="Pfam" id="PF11886">
    <property type="entry name" value="TOC159_MAD"/>
    <property type="match status" value="1"/>
</dbReference>
<proteinExistence type="inferred from homology"/>
<feature type="compositionally biased region" description="Basic and acidic residues" evidence="17">
    <location>
        <begin position="310"/>
        <end position="321"/>
    </location>
</feature>
<dbReference type="GO" id="GO:0045037">
    <property type="term" value="P:protein import into chloroplast stroma"/>
    <property type="evidence" value="ECO:0000318"/>
    <property type="project" value="GO_Central"/>
</dbReference>
<keyword evidence="11" id="KW-0653">Protein transport</keyword>
<feature type="region of interest" description="Disordered" evidence="17">
    <location>
        <begin position="1"/>
        <end position="412"/>
    </location>
</feature>
<dbReference type="Pfam" id="PF04548">
    <property type="entry name" value="AIG1"/>
    <property type="match status" value="1"/>
</dbReference>
<feature type="compositionally biased region" description="Low complexity" evidence="17">
    <location>
        <begin position="58"/>
        <end position="73"/>
    </location>
</feature>
<dbReference type="FunFam" id="3.40.50.300:FF:000413">
    <property type="entry name" value="Translocase of chloroplast 120, chloroplastic"/>
    <property type="match status" value="1"/>
</dbReference>
<dbReference type="GO" id="GO:0045036">
    <property type="term" value="P:protein targeting to chloroplast"/>
    <property type="evidence" value="ECO:0000318"/>
    <property type="project" value="GO_Central"/>
</dbReference>
<evidence type="ECO:0000256" key="17">
    <source>
        <dbReference type="SAM" id="MobiDB-lite"/>
    </source>
</evidence>
<dbReference type="Gene3D" id="3.40.50.300">
    <property type="entry name" value="P-loop containing nucleotide triphosphate hydrolases"/>
    <property type="match status" value="1"/>
</dbReference>
<dbReference type="PANTHER" id="PTHR10903:SF120">
    <property type="entry name" value="TRANSLOCASE OF CHLOROPLAST 159, CHLOROPLASTIC"/>
    <property type="match status" value="1"/>
</dbReference>
<evidence type="ECO:0000256" key="9">
    <source>
        <dbReference type="ARBA" id="ARBA00022805"/>
    </source>
</evidence>
<evidence type="ECO:0000256" key="7">
    <source>
        <dbReference type="ARBA" id="ARBA00022741"/>
    </source>
</evidence>
<comment type="cofactor">
    <cofactor evidence="1">
        <name>Mg(2+)</name>
        <dbReference type="ChEBI" id="CHEBI:18420"/>
    </cofactor>
</comment>
<evidence type="ECO:0000256" key="16">
    <source>
        <dbReference type="ARBA" id="ARBA00023775"/>
    </source>
</evidence>
<dbReference type="Proteomes" id="UP000017836">
    <property type="component" value="Unassembled WGS sequence"/>
</dbReference>
<comment type="subcellular location">
    <subcellularLocation>
        <location evidence="15">Plastid</location>
        <location evidence="15">Chloroplast outer membrane</location>
        <topology evidence="15">Single-pass membrane protein</topology>
    </subcellularLocation>
</comment>
<keyword evidence="3" id="KW-0150">Chloroplast</keyword>
<accession>W1P3S0</accession>
<dbReference type="InterPro" id="IPR045058">
    <property type="entry name" value="GIMA/IAN/Toc"/>
</dbReference>
<evidence type="ECO:0000256" key="3">
    <source>
        <dbReference type="ARBA" id="ARBA00022528"/>
    </source>
</evidence>
<feature type="compositionally biased region" description="Acidic residues" evidence="17">
    <location>
        <begin position="1053"/>
        <end position="1075"/>
    </location>
</feature>
<evidence type="ECO:0000256" key="15">
    <source>
        <dbReference type="ARBA" id="ARBA00023766"/>
    </source>
</evidence>
<evidence type="ECO:0000313" key="19">
    <source>
        <dbReference type="EMBL" id="ERN02206.1"/>
    </source>
</evidence>
<feature type="compositionally biased region" description="Acidic residues" evidence="17">
    <location>
        <begin position="152"/>
        <end position="169"/>
    </location>
</feature>
<keyword evidence="13" id="KW-0342">GTP-binding</keyword>
<evidence type="ECO:0000259" key="18">
    <source>
        <dbReference type="PROSITE" id="PS51720"/>
    </source>
</evidence>
<evidence type="ECO:0000256" key="2">
    <source>
        <dbReference type="ARBA" id="ARBA00022448"/>
    </source>
</evidence>
<protein>
    <recommendedName>
        <fullName evidence="18">AIG1-type G domain-containing protein</fullName>
    </recommendedName>
</protein>
<keyword evidence="4" id="KW-0934">Plastid</keyword>